<dbReference type="Gene3D" id="3.50.30.40">
    <property type="entry name" value="Ribonuclease E inhibitor RraA/RraA-like"/>
    <property type="match status" value="1"/>
</dbReference>
<comment type="caution">
    <text evidence="13">The sequence shown here is derived from an EMBL/GenBank/DDBJ whole genome shotgun (WGS) entry which is preliminary data.</text>
</comment>
<dbReference type="InterPro" id="IPR005493">
    <property type="entry name" value="RraA/RraA-like"/>
</dbReference>
<evidence type="ECO:0000256" key="12">
    <source>
        <dbReference type="ARBA" id="ARBA00047973"/>
    </source>
</evidence>
<keyword evidence="14" id="KW-1185">Reference proteome</keyword>
<dbReference type="Pfam" id="PF03737">
    <property type="entry name" value="RraA-like"/>
    <property type="match status" value="1"/>
</dbReference>
<gene>
    <name evidence="13" type="ORF">M1843_12810</name>
</gene>
<evidence type="ECO:0000256" key="5">
    <source>
        <dbReference type="ARBA" id="ARBA00012213"/>
    </source>
</evidence>
<evidence type="ECO:0000256" key="4">
    <source>
        <dbReference type="ARBA" id="ARBA00011233"/>
    </source>
</evidence>
<evidence type="ECO:0000256" key="7">
    <source>
        <dbReference type="ARBA" id="ARBA00016549"/>
    </source>
</evidence>
<dbReference type="PANTHER" id="PTHR33254">
    <property type="entry name" value="4-HYDROXY-4-METHYL-2-OXOGLUTARATE ALDOLASE 3-RELATED"/>
    <property type="match status" value="1"/>
</dbReference>
<proteinExistence type="inferred from homology"/>
<comment type="catalytic activity">
    <reaction evidence="1">
        <text>4-hydroxy-4-methyl-2-oxoglutarate = 2 pyruvate</text>
        <dbReference type="Rhea" id="RHEA:22748"/>
        <dbReference type="ChEBI" id="CHEBI:15361"/>
        <dbReference type="ChEBI" id="CHEBI:58276"/>
        <dbReference type="EC" id="4.1.3.17"/>
    </reaction>
</comment>
<evidence type="ECO:0000256" key="3">
    <source>
        <dbReference type="ARBA" id="ARBA00008621"/>
    </source>
</evidence>
<dbReference type="Proteomes" id="UP001651050">
    <property type="component" value="Unassembled WGS sequence"/>
</dbReference>
<evidence type="ECO:0000256" key="6">
    <source>
        <dbReference type="ARBA" id="ARBA00012947"/>
    </source>
</evidence>
<comment type="cofactor">
    <cofactor evidence="2">
        <name>a divalent metal cation</name>
        <dbReference type="ChEBI" id="CHEBI:60240"/>
    </cofactor>
</comment>
<evidence type="ECO:0000256" key="1">
    <source>
        <dbReference type="ARBA" id="ARBA00001342"/>
    </source>
</evidence>
<dbReference type="NCBIfam" id="NF006093">
    <property type="entry name" value="PRK08245.1"/>
    <property type="match status" value="1"/>
</dbReference>
<name>A0ABT0J590_9MICO</name>
<dbReference type="EC" id="4.1.1.112" evidence="6"/>
<reference evidence="13 14" key="1">
    <citation type="submission" date="2022-02" db="EMBL/GenBank/DDBJ databases">
        <title>The car tank lid bacteriome: a reservoir of bacteria with potential in bioremediation of fuel.</title>
        <authorList>
            <person name="Vidal-Verdu A."/>
            <person name="Gomez-Martinez D."/>
            <person name="Latorre-Perez A."/>
            <person name="Pereto J."/>
            <person name="Porcar M."/>
        </authorList>
    </citation>
    <scope>NUCLEOTIDE SEQUENCE [LARGE SCALE GENOMIC DNA]</scope>
    <source>
        <strain evidence="13 14">4D.3</strain>
    </source>
</reference>
<dbReference type="PANTHER" id="PTHR33254:SF4">
    <property type="entry name" value="4-HYDROXY-4-METHYL-2-OXOGLUTARATE ALDOLASE 3-RELATED"/>
    <property type="match status" value="1"/>
</dbReference>
<organism evidence="13 14">
    <name type="scientific">Isoptericola peretonis</name>
    <dbReference type="NCBI Taxonomy" id="2918523"/>
    <lineage>
        <taxon>Bacteria</taxon>
        <taxon>Bacillati</taxon>
        <taxon>Actinomycetota</taxon>
        <taxon>Actinomycetes</taxon>
        <taxon>Micrococcales</taxon>
        <taxon>Promicromonosporaceae</taxon>
        <taxon>Isoptericola</taxon>
    </lineage>
</organism>
<evidence type="ECO:0000256" key="10">
    <source>
        <dbReference type="ARBA" id="ARBA00030169"/>
    </source>
</evidence>
<sequence>MTDFLTTPGLDGLPAADPDVRLDPTAGLVRPEITLPVRGGEYERADAETLERLGQVSSATACAKLHGLGIRHSFVEGPRPLKPGYRVVGSALTLQFMPQREDLAAGDEQEYVERHTALWHVLEAARPGDVLVIQAYGSRFSGCVGDILARYFQRKGGAGMVVDGRIRDSGKIRDLGLPVWSTGVTPHYASQSELFPWAYDVPVAVGGVLCMPGDLVVADDDGPVVVPRAMADQVVASAQDHEEWEVFSRLRLDEGARLSDYYPLTPDTRGEFEAWRSGQRSAR</sequence>
<comment type="similarity">
    <text evidence="3">Belongs to the class II aldolase/RraA-like family.</text>
</comment>
<comment type="function">
    <text evidence="8">Catalyzes the aldol cleavage of 4-hydroxy-4-methyl-2-oxoglutarate (HMG) into 2 molecules of pyruvate. Also contains a secondary oxaloacetate (OAA) decarboxylase activity due to the common pyruvate enolate transition state formed following C-C bond cleavage in the retro-aldol and decarboxylation reactions.</text>
</comment>
<comment type="catalytic activity">
    <reaction evidence="12">
        <text>oxaloacetate + H(+) = pyruvate + CO2</text>
        <dbReference type="Rhea" id="RHEA:15641"/>
        <dbReference type="ChEBI" id="CHEBI:15361"/>
        <dbReference type="ChEBI" id="CHEBI:15378"/>
        <dbReference type="ChEBI" id="CHEBI:16452"/>
        <dbReference type="ChEBI" id="CHEBI:16526"/>
        <dbReference type="EC" id="4.1.1.112"/>
    </reaction>
</comment>
<evidence type="ECO:0000256" key="11">
    <source>
        <dbReference type="ARBA" id="ARBA00032305"/>
    </source>
</evidence>
<evidence type="ECO:0000256" key="8">
    <source>
        <dbReference type="ARBA" id="ARBA00025046"/>
    </source>
</evidence>
<dbReference type="SUPFAM" id="SSF89562">
    <property type="entry name" value="RraA-like"/>
    <property type="match status" value="1"/>
</dbReference>
<protein>
    <recommendedName>
        <fullName evidence="7">Putative 4-hydroxy-4-methyl-2-oxoglutarate aldolase</fullName>
        <ecNumber evidence="6">4.1.1.112</ecNumber>
        <ecNumber evidence="5">4.1.3.17</ecNumber>
    </recommendedName>
    <alternativeName>
        <fullName evidence="11">Oxaloacetate decarboxylase</fullName>
    </alternativeName>
    <alternativeName>
        <fullName evidence="9">Regulator of ribonuclease activity homolog</fullName>
    </alternativeName>
    <alternativeName>
        <fullName evidence="10">RraA-like protein</fullName>
    </alternativeName>
</protein>
<dbReference type="CDD" id="cd16841">
    <property type="entry name" value="RraA_family"/>
    <property type="match status" value="1"/>
</dbReference>
<evidence type="ECO:0000256" key="9">
    <source>
        <dbReference type="ARBA" id="ARBA00029596"/>
    </source>
</evidence>
<evidence type="ECO:0000256" key="2">
    <source>
        <dbReference type="ARBA" id="ARBA00001968"/>
    </source>
</evidence>
<dbReference type="EC" id="4.1.3.17" evidence="5"/>
<dbReference type="InterPro" id="IPR036704">
    <property type="entry name" value="RraA/RraA-like_sf"/>
</dbReference>
<dbReference type="RefSeq" id="WP_416344463.1">
    <property type="nucleotide sequence ID" value="NZ_JALQCY010000003.1"/>
</dbReference>
<comment type="subunit">
    <text evidence="4">Homotrimer.</text>
</comment>
<accession>A0ABT0J590</accession>
<evidence type="ECO:0000313" key="13">
    <source>
        <dbReference type="EMBL" id="MCK9794628.1"/>
    </source>
</evidence>
<dbReference type="EMBL" id="JALQCY010000003">
    <property type="protein sequence ID" value="MCK9794628.1"/>
    <property type="molecule type" value="Genomic_DNA"/>
</dbReference>
<evidence type="ECO:0000313" key="14">
    <source>
        <dbReference type="Proteomes" id="UP001651050"/>
    </source>
</evidence>